<dbReference type="InterPro" id="IPR001029">
    <property type="entry name" value="Flagellin_N"/>
</dbReference>
<keyword evidence="3" id="KW-0964">Secreted</keyword>
<evidence type="ECO:0000259" key="4">
    <source>
        <dbReference type="Pfam" id="PF00669"/>
    </source>
</evidence>
<evidence type="ECO:0000313" key="7">
    <source>
        <dbReference type="Proteomes" id="UP000432209"/>
    </source>
</evidence>
<dbReference type="GO" id="GO:0005198">
    <property type="term" value="F:structural molecule activity"/>
    <property type="evidence" value="ECO:0007669"/>
    <property type="project" value="UniProtKB-UniRule"/>
</dbReference>
<comment type="similarity">
    <text evidence="1 3">Belongs to the bacterial flagellin family.</text>
</comment>
<dbReference type="GO" id="GO:0005576">
    <property type="term" value="C:extracellular region"/>
    <property type="evidence" value="ECO:0007669"/>
    <property type="project" value="UniProtKB-SubCell"/>
</dbReference>
<dbReference type="Pfam" id="PF00700">
    <property type="entry name" value="Flagellin_C"/>
    <property type="match status" value="1"/>
</dbReference>
<gene>
    <name evidence="6" type="ORF">GFJ39_02415</name>
</gene>
<keyword evidence="6" id="KW-0282">Flagellum</keyword>
<evidence type="ECO:0000256" key="1">
    <source>
        <dbReference type="ARBA" id="ARBA00005709"/>
    </source>
</evidence>
<reference evidence="6 7" key="1">
    <citation type="submission" date="2019-10" db="EMBL/GenBank/DDBJ databases">
        <title>Gluconobacter aidae sp. nov., a novel species of acetic acid bacteria isolated in Thailand.</title>
        <authorList>
            <person name="Yukphan P."/>
            <person name="Charoenyingcharoen P."/>
            <person name="Malimas S."/>
            <person name="Muramatsu Y."/>
            <person name="Nakagawa Y."/>
            <person name="Tanasupawat S."/>
            <person name="Yamada Y."/>
        </authorList>
    </citation>
    <scope>NUCLEOTIDE SEQUENCE [LARGE SCALE GENOMIC DNA]</scope>
    <source>
        <strain evidence="6 7">AC10</strain>
    </source>
</reference>
<feature type="domain" description="Flagellin N-terminal" evidence="4">
    <location>
        <begin position="3"/>
        <end position="135"/>
    </location>
</feature>
<evidence type="ECO:0000256" key="3">
    <source>
        <dbReference type="RuleBase" id="RU362073"/>
    </source>
</evidence>
<keyword evidence="7" id="KW-1185">Reference proteome</keyword>
<keyword evidence="6" id="KW-0969">Cilium</keyword>
<dbReference type="AlphaFoldDB" id="A0A7X1SP08"/>
<evidence type="ECO:0000259" key="5">
    <source>
        <dbReference type="Pfam" id="PF00700"/>
    </source>
</evidence>
<dbReference type="PANTHER" id="PTHR42792">
    <property type="entry name" value="FLAGELLIN"/>
    <property type="match status" value="1"/>
</dbReference>
<comment type="function">
    <text evidence="3">Flagellin is the subunit protein which polymerizes to form the filaments of bacterial flagella.</text>
</comment>
<keyword evidence="6" id="KW-0966">Cell projection</keyword>
<dbReference type="EMBL" id="WIPH01000003">
    <property type="protein sequence ID" value="MQR98062.1"/>
    <property type="molecule type" value="Genomic_DNA"/>
</dbReference>
<comment type="caution">
    <text evidence="6">The sequence shown here is derived from an EMBL/GenBank/DDBJ whole genome shotgun (WGS) entry which is preliminary data.</text>
</comment>
<evidence type="ECO:0000256" key="2">
    <source>
        <dbReference type="ARBA" id="ARBA00023143"/>
    </source>
</evidence>
<dbReference type="Pfam" id="PF00669">
    <property type="entry name" value="Flagellin_N"/>
    <property type="match status" value="1"/>
</dbReference>
<comment type="subcellular location">
    <subcellularLocation>
        <location evidence="3">Secreted</location>
    </subcellularLocation>
    <subcellularLocation>
        <location evidence="3">Bacterial flagellum</location>
    </subcellularLocation>
</comment>
<evidence type="ECO:0000313" key="6">
    <source>
        <dbReference type="EMBL" id="MQR98062.1"/>
    </source>
</evidence>
<organism evidence="6 7">
    <name type="scientific">Gluconobacter aidae</name>
    <dbReference type="NCBI Taxonomy" id="2662454"/>
    <lineage>
        <taxon>Bacteria</taxon>
        <taxon>Pseudomonadati</taxon>
        <taxon>Pseudomonadota</taxon>
        <taxon>Alphaproteobacteria</taxon>
        <taxon>Acetobacterales</taxon>
        <taxon>Acetobacteraceae</taxon>
        <taxon>Gluconobacter</taxon>
    </lineage>
</organism>
<dbReference type="Proteomes" id="UP000432209">
    <property type="component" value="Unassembled WGS sequence"/>
</dbReference>
<dbReference type="SUPFAM" id="SSF64518">
    <property type="entry name" value="Phase 1 flagellin"/>
    <property type="match status" value="1"/>
</dbReference>
<dbReference type="PANTHER" id="PTHR42792:SF2">
    <property type="entry name" value="FLAGELLIN"/>
    <property type="match status" value="1"/>
</dbReference>
<dbReference type="InterPro" id="IPR046358">
    <property type="entry name" value="Flagellin_C"/>
</dbReference>
<dbReference type="Gene3D" id="1.20.1330.10">
    <property type="entry name" value="f41 fragment of flagellin, N-terminal domain"/>
    <property type="match status" value="2"/>
</dbReference>
<protein>
    <recommendedName>
        <fullName evidence="3">Flagellin</fullName>
    </recommendedName>
</protein>
<feature type="domain" description="Flagellin C-terminal" evidence="5">
    <location>
        <begin position="419"/>
        <end position="502"/>
    </location>
</feature>
<name>A0A7X1SP08_9PROT</name>
<keyword evidence="2 3" id="KW-0975">Bacterial flagellum</keyword>
<dbReference type="InterPro" id="IPR001492">
    <property type="entry name" value="Flagellin"/>
</dbReference>
<proteinExistence type="inferred from homology"/>
<dbReference type="GO" id="GO:0009288">
    <property type="term" value="C:bacterial-type flagellum"/>
    <property type="evidence" value="ECO:0007669"/>
    <property type="project" value="UniProtKB-SubCell"/>
</dbReference>
<sequence>MSINTNTAAMAALQSLNQTTADLTKTENAVSTGKSVNTASDNPAMYSIAQNMTAQISTLSGVSTGLQFSAQVLNTATTGLSSISSALQSLATTIGTNTTGVDNSTLNDAITKTLASIDSAATGAKFQGVNLLSGQTGNGTTYTTLSTAMDSQGTMFTQNGFNVTSAGLGLSNLSMDTQGSLLALGSDPTAASTALGSNPAIQMENVAAAGTGGTVSATNPAVTYNFIADDQSTAGQGDALGVLSKAVGGSGSDVSLNSDGTLAISGTTDAIVSQTTASDGSITYSLKNGDSIVQSKDGNGNSVYTANTAFDANGNVTTKTVVTDVDTSAAKNMSATGGTSSVKSVKEVDLMTQAMEYQGFGVSRDSSNNLTIAGNSISATNTTMGKITSGAFTAGTAGTPAGFTGTATAVTGATVVSAVIQAAISSVTRTASTIGYSSTTIANLQTTTSSLSDALTTGVSALTDADLAAESAKLTSLQTKQQLAVQALSIANSQSSTLLSLFRG</sequence>
<accession>A0A7X1SP08</accession>